<feature type="transmembrane region" description="Helical" evidence="6">
    <location>
        <begin position="226"/>
        <end position="245"/>
    </location>
</feature>
<keyword evidence="4 6" id="KW-1133">Transmembrane helix</keyword>
<evidence type="ECO:0000256" key="3">
    <source>
        <dbReference type="ARBA" id="ARBA00022692"/>
    </source>
</evidence>
<evidence type="ECO:0000256" key="2">
    <source>
        <dbReference type="ARBA" id="ARBA00010350"/>
    </source>
</evidence>
<feature type="transmembrane region" description="Helical" evidence="6">
    <location>
        <begin position="112"/>
        <end position="133"/>
    </location>
</feature>
<dbReference type="Proteomes" id="UP000028730">
    <property type="component" value="Unassembled WGS sequence"/>
</dbReference>
<dbReference type="EMBL" id="ATLK01000001">
    <property type="protein sequence ID" value="KFF31397.1"/>
    <property type="molecule type" value="Genomic_DNA"/>
</dbReference>
<dbReference type="AlphaFoldDB" id="A0A080N2X4"/>
<feature type="compositionally biased region" description="Polar residues" evidence="7">
    <location>
        <begin position="72"/>
        <end position="81"/>
    </location>
</feature>
<comment type="similarity">
    <text evidence="2 6">Belongs to the BI1 family.</text>
</comment>
<dbReference type="PANTHER" id="PTHR23291">
    <property type="entry name" value="BAX INHIBITOR-RELATED"/>
    <property type="match status" value="1"/>
</dbReference>
<dbReference type="InterPro" id="IPR006214">
    <property type="entry name" value="Bax_inhibitor_1-related"/>
</dbReference>
<evidence type="ECO:0000313" key="8">
    <source>
        <dbReference type="EMBL" id="KFF31397.1"/>
    </source>
</evidence>
<feature type="transmembrane region" description="Helical" evidence="6">
    <location>
        <begin position="195"/>
        <end position="214"/>
    </location>
</feature>
<feature type="region of interest" description="Disordered" evidence="7">
    <location>
        <begin position="1"/>
        <end position="81"/>
    </location>
</feature>
<dbReference type="STRING" id="1341695.BBOMB_0746"/>
<evidence type="ECO:0000256" key="1">
    <source>
        <dbReference type="ARBA" id="ARBA00004141"/>
    </source>
</evidence>
<accession>A0A080N2X4</accession>
<evidence type="ECO:0000256" key="6">
    <source>
        <dbReference type="RuleBase" id="RU004379"/>
    </source>
</evidence>
<organism evidence="8 9">
    <name type="scientific">Bifidobacterium bombi DSM 19703</name>
    <dbReference type="NCBI Taxonomy" id="1341695"/>
    <lineage>
        <taxon>Bacteria</taxon>
        <taxon>Bacillati</taxon>
        <taxon>Actinomycetota</taxon>
        <taxon>Actinomycetes</taxon>
        <taxon>Bifidobacteriales</taxon>
        <taxon>Bifidobacteriaceae</taxon>
        <taxon>Bifidobacterium</taxon>
    </lineage>
</organism>
<comment type="caution">
    <text evidence="8">The sequence shown here is derived from an EMBL/GenBank/DDBJ whole genome shotgun (WGS) entry which is preliminary data.</text>
</comment>
<dbReference type="OrthoDB" id="9793828at2"/>
<comment type="subcellular location">
    <subcellularLocation>
        <location evidence="1">Membrane</location>
        <topology evidence="1">Multi-pass membrane protein</topology>
    </subcellularLocation>
</comment>
<dbReference type="RefSeq" id="WP_044087145.1">
    <property type="nucleotide sequence ID" value="NZ_ATLK01000001.1"/>
</dbReference>
<feature type="transmembrane region" description="Helical" evidence="6">
    <location>
        <begin position="292"/>
        <end position="312"/>
    </location>
</feature>
<feature type="compositionally biased region" description="Low complexity" evidence="7">
    <location>
        <begin position="42"/>
        <end position="62"/>
    </location>
</feature>
<reference evidence="8 9" key="1">
    <citation type="journal article" date="2014" name="Appl. Environ. Microbiol.">
        <title>Genomic encyclopedia of type strains of the genus Bifidobacterium.</title>
        <authorList>
            <person name="Milani C."/>
            <person name="Lugli G.A."/>
            <person name="Duranti S."/>
            <person name="Turroni F."/>
            <person name="Bottacini F."/>
            <person name="Mangifesta M."/>
            <person name="Sanchez B."/>
            <person name="Viappiani A."/>
            <person name="Mancabelli L."/>
            <person name="Taminiau B."/>
            <person name="Delcenserie V."/>
            <person name="Barrangou R."/>
            <person name="Margolles A."/>
            <person name="van Sinderen D."/>
            <person name="Ventura M."/>
        </authorList>
    </citation>
    <scope>NUCLEOTIDE SEQUENCE [LARGE SCALE GENOMIC DNA]</scope>
    <source>
        <strain evidence="8 9">DSM 19703</strain>
    </source>
</reference>
<feature type="transmembrane region" description="Helical" evidence="6">
    <location>
        <begin position="251"/>
        <end position="271"/>
    </location>
</feature>
<dbReference type="CDD" id="cd10432">
    <property type="entry name" value="BI-1-like_bacterial"/>
    <property type="match status" value="1"/>
</dbReference>
<dbReference type="GO" id="GO:0016020">
    <property type="term" value="C:membrane"/>
    <property type="evidence" value="ECO:0007669"/>
    <property type="project" value="UniProtKB-SubCell"/>
</dbReference>
<keyword evidence="5 6" id="KW-0472">Membrane</keyword>
<dbReference type="Pfam" id="PF01027">
    <property type="entry name" value="Bax1-I"/>
    <property type="match status" value="1"/>
</dbReference>
<proteinExistence type="inferred from homology"/>
<evidence type="ECO:0000256" key="5">
    <source>
        <dbReference type="ARBA" id="ARBA00023136"/>
    </source>
</evidence>
<feature type="transmembrane region" description="Helical" evidence="6">
    <location>
        <begin position="139"/>
        <end position="158"/>
    </location>
</feature>
<keyword evidence="9" id="KW-1185">Reference proteome</keyword>
<gene>
    <name evidence="8" type="ORF">BBOMB_0746</name>
</gene>
<sequence length="320" mass="34818">MTYGNEPMNGGTPANGQQQFSQQQYPQQQFQQAPYGTPQNMGQQQYGQPYAQPQQQPYADGQNPKAYRQGQGFRQPQFNQGGPTMTVDGQMSYSFEKARNTSITKAYGEMTLGLLLTAAVALLGDASGLYAAFTMATGSFGWIALAVIQIGIAIYMGAKLMKISVTTARALFYSYAALTGFTLGSIFYAYSPLTIGVALFMCMALFFVLTMLSLTTKKDMLKAGPILFAALLVLLIGEVILMFVAPSNTVLMVTAGIGLVIFAGLTMYDAQQTRQLFAQVQATGDMALMDKISLISAFNLYLDFVNMFLYLLQLFGSSDN</sequence>
<dbReference type="PANTHER" id="PTHR23291:SF50">
    <property type="entry name" value="PROTEIN LIFEGUARD 4"/>
    <property type="match status" value="1"/>
</dbReference>
<protein>
    <submittedName>
        <fullName evidence="8">Putative membrane protein</fullName>
    </submittedName>
</protein>
<name>A0A080N2X4_9BIFI</name>
<feature type="transmembrane region" description="Helical" evidence="6">
    <location>
        <begin position="170"/>
        <end position="189"/>
    </location>
</feature>
<keyword evidence="3 6" id="KW-0812">Transmembrane</keyword>
<dbReference type="eggNOG" id="COG0670">
    <property type="taxonomic scope" value="Bacteria"/>
</dbReference>
<evidence type="ECO:0000313" key="9">
    <source>
        <dbReference type="Proteomes" id="UP000028730"/>
    </source>
</evidence>
<evidence type="ECO:0000256" key="4">
    <source>
        <dbReference type="ARBA" id="ARBA00022989"/>
    </source>
</evidence>
<evidence type="ECO:0000256" key="7">
    <source>
        <dbReference type="SAM" id="MobiDB-lite"/>
    </source>
</evidence>
<feature type="compositionally biased region" description="Low complexity" evidence="7">
    <location>
        <begin position="17"/>
        <end position="32"/>
    </location>
</feature>